<accession>A0A941W286</accession>
<reference evidence="3" key="1">
    <citation type="journal article" date="2021" name="ISME J.">
        <title>Fine-scale metabolic discontinuity in a stratified prokaryote microbiome of a Red Sea deep halocline.</title>
        <authorList>
            <person name="Michoud G."/>
            <person name="Ngugi D.K."/>
            <person name="Barozzi A."/>
            <person name="Merlino G."/>
            <person name="Calleja M.L."/>
            <person name="Delgado-Huertas A."/>
            <person name="Moran X.A.G."/>
            <person name="Daffonchio D."/>
        </authorList>
    </citation>
    <scope>NUCLEOTIDE SEQUENCE</scope>
    <source>
        <strain evidence="3">SuakinDeep_MAG55_1</strain>
    </source>
</reference>
<dbReference type="GO" id="GO:0006313">
    <property type="term" value="P:DNA transposition"/>
    <property type="evidence" value="ECO:0007669"/>
    <property type="project" value="InterPro"/>
</dbReference>
<dbReference type="AlphaFoldDB" id="A0A941W286"/>
<dbReference type="SUPFAM" id="SSF143422">
    <property type="entry name" value="Transposase IS200-like"/>
    <property type="match status" value="1"/>
</dbReference>
<sequence>MSRPLRIQYSGAWYHVMNRGRRREAIFPKKEDYIAFVEVLKESVSLWNIKISAYCLMPNHYHLLLQTPEGNLSRCMRHINGVYTQRYNRRNRHDGQLFRGRYKSILLDSDNYLTVLVRYIHRNPLRAKMVNRLEDYAWSSHNGYLSKSSKWHWLNKEAFFQSLTDDKSKRLREYKEFIDEEDSKEVVTIFSKRKAPSVLGTEEFVNWVKEKYSALSFKEEIPESKALIPDKEKIRFTVCKAYKVDIASLYGIRRGIINKPRNVAIYLTRCLRRDSLKEIGKEFKVPNYSSVSSIIESMKANLAGNKKLRKQVDKIKRDLQLSHKQT</sequence>
<dbReference type="InterPro" id="IPR013159">
    <property type="entry name" value="DnaA_C"/>
</dbReference>
<dbReference type="GO" id="GO:0004803">
    <property type="term" value="F:transposase activity"/>
    <property type="evidence" value="ECO:0007669"/>
    <property type="project" value="InterPro"/>
</dbReference>
<dbReference type="Pfam" id="PF08299">
    <property type="entry name" value="Bac_DnaA_C"/>
    <property type="match status" value="1"/>
</dbReference>
<dbReference type="GO" id="GO:0043565">
    <property type="term" value="F:sequence-specific DNA binding"/>
    <property type="evidence" value="ECO:0007669"/>
    <property type="project" value="InterPro"/>
</dbReference>
<evidence type="ECO:0000259" key="1">
    <source>
        <dbReference type="SMART" id="SM00760"/>
    </source>
</evidence>
<evidence type="ECO:0000313" key="3">
    <source>
        <dbReference type="EMBL" id="MBS1258199.1"/>
    </source>
</evidence>
<dbReference type="GO" id="GO:0006275">
    <property type="term" value="P:regulation of DNA replication"/>
    <property type="evidence" value="ECO:0007669"/>
    <property type="project" value="InterPro"/>
</dbReference>
<dbReference type="InterPro" id="IPR036515">
    <property type="entry name" value="Transposase_17_sf"/>
</dbReference>
<dbReference type="Gene3D" id="1.10.1750.10">
    <property type="match status" value="1"/>
</dbReference>
<evidence type="ECO:0000313" key="4">
    <source>
        <dbReference type="Proteomes" id="UP000722750"/>
    </source>
</evidence>
<dbReference type="Proteomes" id="UP000722750">
    <property type="component" value="Unassembled WGS sequence"/>
</dbReference>
<dbReference type="EMBL" id="JAANXD010000052">
    <property type="protein sequence ID" value="MBS1258199.1"/>
    <property type="molecule type" value="Genomic_DNA"/>
</dbReference>
<dbReference type="GO" id="GO:0006270">
    <property type="term" value="P:DNA replication initiation"/>
    <property type="evidence" value="ECO:0007669"/>
    <property type="project" value="InterPro"/>
</dbReference>
<comment type="caution">
    <text evidence="3">The sequence shown here is derived from an EMBL/GenBank/DDBJ whole genome shotgun (WGS) entry which is preliminary data.</text>
</comment>
<name>A0A941W286_9BACT</name>
<dbReference type="PANTHER" id="PTHR34322">
    <property type="entry name" value="TRANSPOSASE, Y1_TNP DOMAIN-CONTAINING"/>
    <property type="match status" value="1"/>
</dbReference>
<gene>
    <name evidence="3" type="ORF">MAG551_01252</name>
</gene>
<dbReference type="GO" id="GO:0005524">
    <property type="term" value="F:ATP binding"/>
    <property type="evidence" value="ECO:0007669"/>
    <property type="project" value="InterPro"/>
</dbReference>
<dbReference type="InterPro" id="IPR002686">
    <property type="entry name" value="Transposase_17"/>
</dbReference>
<evidence type="ECO:0000259" key="2">
    <source>
        <dbReference type="SMART" id="SM01321"/>
    </source>
</evidence>
<dbReference type="NCBIfam" id="NF047646">
    <property type="entry name" value="REP_Tyr_transpos"/>
    <property type="match status" value="1"/>
</dbReference>
<feature type="domain" description="Transposase IS200-like" evidence="2">
    <location>
        <begin position="9"/>
        <end position="123"/>
    </location>
</feature>
<dbReference type="Gene3D" id="3.30.70.1290">
    <property type="entry name" value="Transposase IS200-like"/>
    <property type="match status" value="1"/>
</dbReference>
<proteinExistence type="predicted"/>
<dbReference type="SMART" id="SM01321">
    <property type="entry name" value="Y1_Tnp"/>
    <property type="match status" value="1"/>
</dbReference>
<dbReference type="CDD" id="cd06571">
    <property type="entry name" value="Bac_DnaA_C"/>
    <property type="match status" value="1"/>
</dbReference>
<dbReference type="Pfam" id="PF01797">
    <property type="entry name" value="Y1_Tnp"/>
    <property type="match status" value="1"/>
</dbReference>
<dbReference type="SMART" id="SM00760">
    <property type="entry name" value="Bac_DnaA_C"/>
    <property type="match status" value="1"/>
</dbReference>
<organism evidence="3 4">
    <name type="scientific">Candidatus Scalindua arabica</name>
    <dbReference type="NCBI Taxonomy" id="1127984"/>
    <lineage>
        <taxon>Bacteria</taxon>
        <taxon>Pseudomonadati</taxon>
        <taxon>Planctomycetota</taxon>
        <taxon>Candidatus Brocadiia</taxon>
        <taxon>Candidatus Brocadiales</taxon>
        <taxon>Candidatus Scalinduaceae</taxon>
        <taxon>Candidatus Scalindua</taxon>
    </lineage>
</organism>
<dbReference type="SUPFAM" id="SSF48295">
    <property type="entry name" value="TrpR-like"/>
    <property type="match status" value="1"/>
</dbReference>
<feature type="domain" description="Chromosomal replication initiator DnaA C-terminal" evidence="1">
    <location>
        <begin position="230"/>
        <end position="298"/>
    </location>
</feature>
<dbReference type="PANTHER" id="PTHR34322:SF2">
    <property type="entry name" value="TRANSPOSASE IS200-LIKE DOMAIN-CONTAINING PROTEIN"/>
    <property type="match status" value="1"/>
</dbReference>
<protein>
    <submittedName>
        <fullName evidence="3">Chromosomal replication initiator protein DnaA</fullName>
    </submittedName>
</protein>
<dbReference type="InterPro" id="IPR010921">
    <property type="entry name" value="Trp_repressor/repl_initiator"/>
</dbReference>